<feature type="transmembrane region" description="Helical" evidence="1">
    <location>
        <begin position="158"/>
        <end position="178"/>
    </location>
</feature>
<feature type="transmembrane region" description="Helical" evidence="1">
    <location>
        <begin position="184"/>
        <end position="206"/>
    </location>
</feature>
<feature type="transmembrane region" description="Helical" evidence="1">
    <location>
        <begin position="40"/>
        <end position="71"/>
    </location>
</feature>
<evidence type="ECO:0000256" key="1">
    <source>
        <dbReference type="SAM" id="Phobius"/>
    </source>
</evidence>
<feature type="transmembrane region" description="Helical" evidence="1">
    <location>
        <begin position="109"/>
        <end position="125"/>
    </location>
</feature>
<reference evidence="2 3" key="1">
    <citation type="submission" date="2021-03" db="EMBL/GenBank/DDBJ databases">
        <title>Sequencing the genomes of 1000 actinobacteria strains.</title>
        <authorList>
            <person name="Klenk H.-P."/>
        </authorList>
    </citation>
    <scope>NUCLEOTIDE SEQUENCE [LARGE SCALE GENOMIC DNA]</scope>
    <source>
        <strain evidence="2 3">DSM 12936</strain>
    </source>
</reference>
<dbReference type="Proteomes" id="UP000758168">
    <property type="component" value="Unassembled WGS sequence"/>
</dbReference>
<gene>
    <name evidence="2" type="ORF">JOF54_001872</name>
</gene>
<dbReference type="Pfam" id="PF04464">
    <property type="entry name" value="Glyphos_transf"/>
    <property type="match status" value="1"/>
</dbReference>
<dbReference type="EMBL" id="JAGIOB010000001">
    <property type="protein sequence ID" value="MBP2416950.1"/>
    <property type="molecule type" value="Genomic_DNA"/>
</dbReference>
<accession>A0ABS4Z7C1</accession>
<dbReference type="Gene3D" id="3.40.50.12580">
    <property type="match status" value="1"/>
</dbReference>
<evidence type="ECO:0000313" key="2">
    <source>
        <dbReference type="EMBL" id="MBP2416950.1"/>
    </source>
</evidence>
<protein>
    <recommendedName>
        <fullName evidence="4">CDP-Glycerol:Poly(Glycerophosphate) glycerophosphotransferase</fullName>
    </recommendedName>
</protein>
<name>A0ABS4Z7C1_9ACTN</name>
<sequence>MPAWRRPRVLSLSGWSGVLGSSRAKMVDLLVQNGAQVAAVVAVVLLFAGGGAVQLVGVAVGLVGLALVGWLLRRSAARRPELLGSYVGARLVLLVAVTGALLARRPDDAVWIWVGTGLALLAVLAESSLRSMLTKTDTVAVNLPGVPVVPEPPFPVAVLPWVTLAVTALGWVLALVAAPGWLHLVAGLVALATAAVLVVHAGRANLAARRAARGLRKALVAHAPAFVVYYSTVVGARYQLGMWLPYLERLGVPFVVITRAPETVPVIASLTSAPVLVPRKNSTVGTLDQLVVPSMKAAFYVQGSAANSSFQRYRRLTHVWLNHGDSDKAANFSPRHATYDKLFVSGQQGVERYAAHGVQVPPEKFVVVGRPQIERIEVHDEPLAAGAPRTVLYAPTWRGGRPATNYSSLPLGDRVVEALLARGATVVFRPHPLSYNEPEDAAVVARIQQRLADDRAASGRAHVWGPAAETERDIPACINGVDALVTDVSSVASDFLASGKPLAMVAIRSSGTAFTDEFPMARVSYVIEKDLSTLDAALDHLLGDDPLRERRLAYRHHCLGDHLGARAADEFLRVAGAIVRGQR</sequence>
<dbReference type="SUPFAM" id="SSF53756">
    <property type="entry name" value="UDP-Glycosyltransferase/glycogen phosphorylase"/>
    <property type="match status" value="1"/>
</dbReference>
<keyword evidence="3" id="KW-1185">Reference proteome</keyword>
<dbReference type="InterPro" id="IPR007554">
    <property type="entry name" value="Glycerophosphate_synth"/>
</dbReference>
<organism evidence="2 3">
    <name type="scientific">Microlunatus capsulatus</name>
    <dbReference type="NCBI Taxonomy" id="99117"/>
    <lineage>
        <taxon>Bacteria</taxon>
        <taxon>Bacillati</taxon>
        <taxon>Actinomycetota</taxon>
        <taxon>Actinomycetes</taxon>
        <taxon>Propionibacteriales</taxon>
        <taxon>Propionibacteriaceae</taxon>
        <taxon>Microlunatus</taxon>
    </lineage>
</organism>
<proteinExistence type="predicted"/>
<evidence type="ECO:0000313" key="3">
    <source>
        <dbReference type="Proteomes" id="UP000758168"/>
    </source>
</evidence>
<feature type="transmembrane region" description="Helical" evidence="1">
    <location>
        <begin position="83"/>
        <end position="103"/>
    </location>
</feature>
<comment type="caution">
    <text evidence="2">The sequence shown here is derived from an EMBL/GenBank/DDBJ whole genome shotgun (WGS) entry which is preliminary data.</text>
</comment>
<feature type="transmembrane region" description="Helical" evidence="1">
    <location>
        <begin position="218"/>
        <end position="240"/>
    </location>
</feature>
<evidence type="ECO:0008006" key="4">
    <source>
        <dbReference type="Google" id="ProtNLM"/>
    </source>
</evidence>
<keyword evidence="1" id="KW-0812">Transmembrane</keyword>
<dbReference type="InterPro" id="IPR043148">
    <property type="entry name" value="TagF_C"/>
</dbReference>
<dbReference type="RefSeq" id="WP_210055050.1">
    <property type="nucleotide sequence ID" value="NZ_BAAAMH010000004.1"/>
</dbReference>
<keyword evidence="1" id="KW-0472">Membrane</keyword>
<keyword evidence="1" id="KW-1133">Transmembrane helix</keyword>